<keyword evidence="1" id="KW-0812">Transmembrane</keyword>
<dbReference type="RefSeq" id="WP_136821003.1">
    <property type="nucleotide sequence ID" value="NZ_BMJX01000003.1"/>
</dbReference>
<dbReference type="InterPro" id="IPR032508">
    <property type="entry name" value="FecR_C"/>
</dbReference>
<sequence>MDLEKFKSIIQRYLDGKLPKEENKNVDGWYDAVSKDEIAPFKNEEHKARVKQAIFSRFPPSIQETRKQVGVIRLRWLSAVASVILLGVFGLLFFYQNPQALFRSNAVESISLTQISTHPGETRELRLPDSSSIFLSGNAQVRFDEHHYHENRKIYLDKGEAFFSVQRDTVHPFSIETGTLSIRVLGTSFNVNNSEKSKYITVDVKTGKVSVGNRQEESLYILTAGKSVRYDKESARYKLFDSDPTYANIWIRGGILLNGATFEELCELIYNRYGLTLRTDNIDTDTFSYSVLMPHVQSIDQLLHMICNIHQINFRRERNEIILYK</sequence>
<dbReference type="PANTHER" id="PTHR30273">
    <property type="entry name" value="PERIPLASMIC SIGNAL SENSOR AND SIGMA FACTOR ACTIVATOR FECR-RELATED"/>
    <property type="match status" value="1"/>
</dbReference>
<dbReference type="AlphaFoldDB" id="A0A4U0H3Y1"/>
<dbReference type="InterPro" id="IPR012373">
    <property type="entry name" value="Ferrdict_sens_TM"/>
</dbReference>
<evidence type="ECO:0000313" key="5">
    <source>
        <dbReference type="Proteomes" id="UP000309872"/>
    </source>
</evidence>
<name>A0A4U0H3Y1_9SPHI</name>
<feature type="domain" description="Protein FecR C-terminal" evidence="3">
    <location>
        <begin position="257"/>
        <end position="323"/>
    </location>
</feature>
<keyword evidence="5" id="KW-1185">Reference proteome</keyword>
<evidence type="ECO:0000313" key="4">
    <source>
        <dbReference type="EMBL" id="TJY65874.1"/>
    </source>
</evidence>
<dbReference type="Pfam" id="PF16344">
    <property type="entry name" value="FecR_C"/>
    <property type="match status" value="1"/>
</dbReference>
<proteinExistence type="predicted"/>
<evidence type="ECO:0000259" key="2">
    <source>
        <dbReference type="Pfam" id="PF04773"/>
    </source>
</evidence>
<dbReference type="EMBL" id="SUKA01000003">
    <property type="protein sequence ID" value="TJY65874.1"/>
    <property type="molecule type" value="Genomic_DNA"/>
</dbReference>
<accession>A0A4U0H3Y1</accession>
<dbReference type="GO" id="GO:0016989">
    <property type="term" value="F:sigma factor antagonist activity"/>
    <property type="evidence" value="ECO:0007669"/>
    <property type="project" value="TreeGrafter"/>
</dbReference>
<dbReference type="InterPro" id="IPR006860">
    <property type="entry name" value="FecR"/>
</dbReference>
<dbReference type="PANTHER" id="PTHR30273:SF2">
    <property type="entry name" value="PROTEIN FECR"/>
    <property type="match status" value="1"/>
</dbReference>
<organism evidence="4 5">
    <name type="scientific">Sphingobacterium alkalisoli</name>
    <dbReference type="NCBI Taxonomy" id="1874115"/>
    <lineage>
        <taxon>Bacteria</taxon>
        <taxon>Pseudomonadati</taxon>
        <taxon>Bacteroidota</taxon>
        <taxon>Sphingobacteriia</taxon>
        <taxon>Sphingobacteriales</taxon>
        <taxon>Sphingobacteriaceae</taxon>
        <taxon>Sphingobacterium</taxon>
    </lineage>
</organism>
<feature type="transmembrane region" description="Helical" evidence="1">
    <location>
        <begin position="76"/>
        <end position="95"/>
    </location>
</feature>
<dbReference type="Pfam" id="PF04773">
    <property type="entry name" value="FecR"/>
    <property type="match status" value="1"/>
</dbReference>
<protein>
    <submittedName>
        <fullName evidence="4">DUF4974 domain-containing protein</fullName>
    </submittedName>
</protein>
<dbReference type="Gene3D" id="2.60.120.1440">
    <property type="match status" value="1"/>
</dbReference>
<reference evidence="4 5" key="1">
    <citation type="submission" date="2019-04" db="EMBL/GenBank/DDBJ databases">
        <title>Sphingobacterium olei sp. nov., isolated from oil-contaminated soil.</title>
        <authorList>
            <person name="Liu B."/>
        </authorList>
    </citation>
    <scope>NUCLEOTIDE SEQUENCE [LARGE SCALE GENOMIC DNA]</scope>
    <source>
        <strain evidence="4 5">Y3L14</strain>
    </source>
</reference>
<feature type="domain" description="FecR protein" evidence="2">
    <location>
        <begin position="114"/>
        <end position="209"/>
    </location>
</feature>
<evidence type="ECO:0000259" key="3">
    <source>
        <dbReference type="Pfam" id="PF16344"/>
    </source>
</evidence>
<keyword evidence="1" id="KW-1133">Transmembrane helix</keyword>
<gene>
    <name evidence="4" type="ORF">FAZ19_12250</name>
</gene>
<evidence type="ECO:0000256" key="1">
    <source>
        <dbReference type="SAM" id="Phobius"/>
    </source>
</evidence>
<dbReference type="Proteomes" id="UP000309872">
    <property type="component" value="Unassembled WGS sequence"/>
</dbReference>
<dbReference type="Gene3D" id="3.55.50.30">
    <property type="match status" value="1"/>
</dbReference>
<keyword evidence="1" id="KW-0472">Membrane</keyword>
<comment type="caution">
    <text evidence="4">The sequence shown here is derived from an EMBL/GenBank/DDBJ whole genome shotgun (WGS) entry which is preliminary data.</text>
</comment>
<dbReference type="OrthoDB" id="700427at2"/>
<dbReference type="PIRSF" id="PIRSF018266">
    <property type="entry name" value="FecR"/>
    <property type="match status" value="1"/>
</dbReference>